<gene>
    <name evidence="2" type="ordered locus">Amet_1817</name>
</gene>
<dbReference type="RefSeq" id="WP_012063022.1">
    <property type="nucleotide sequence ID" value="NC_009633.1"/>
</dbReference>
<keyword evidence="3" id="KW-1185">Reference proteome</keyword>
<keyword evidence="1" id="KW-1133">Transmembrane helix</keyword>
<sequence length="435" mass="51172">MKNINTKKIAYFLIYLLILGGIFYARNNFDRQDRFNSRMYYDFQDFGRAVEELNDDLLRILVLEDLDFPREKSFINRNALLNFQRSKGYAADRGRYQSYHEYQVLYNQVNTVIDNILMDGSISPSEEGYLKALYNYSEALIHEYRGILGNLYDEWHHEELKRLQKNIVAIYEDFSTQADILLKSEEYSFLQDYRGDFPEANFSRAKAFSEENFSKIISNQSLDFDNKDEEHMDKFIFSTHVGRDSTLIYENNDPFHNATYQVEYHKDSKEVTLTLRRAVVPPKEYTEEELDALAEEILSPLDHIGFLYKRKVNFMLDDGGLSSITHSYIEKIDGIYDEQRKIQLILESSGLIREFYIVDHDNVEMTPPSISKEEILQQINPEAVIKEIFKVRNLEGEIEYEVHFTYGDTSYGAIFDGDSGELKYTGRNMRKYNQS</sequence>
<dbReference type="HOGENOM" id="CLU_629517_0_0_9"/>
<dbReference type="KEGG" id="amt:Amet_1817"/>
<evidence type="ECO:0000313" key="2">
    <source>
        <dbReference type="EMBL" id="ABR47987.1"/>
    </source>
</evidence>
<name>A6TP69_ALKMQ</name>
<accession>A6TP69</accession>
<reference evidence="3" key="1">
    <citation type="journal article" date="2016" name="Genome Announc.">
        <title>Complete genome sequence of Alkaliphilus metalliredigens strain QYMF, an alkaliphilic and metal-reducing bacterium isolated from borax-contaminated leachate ponds.</title>
        <authorList>
            <person name="Hwang C."/>
            <person name="Copeland A."/>
            <person name="Lucas S."/>
            <person name="Lapidus A."/>
            <person name="Barry K."/>
            <person name="Detter J.C."/>
            <person name="Glavina Del Rio T."/>
            <person name="Hammon N."/>
            <person name="Israni S."/>
            <person name="Dalin E."/>
            <person name="Tice H."/>
            <person name="Pitluck S."/>
            <person name="Chertkov O."/>
            <person name="Brettin T."/>
            <person name="Bruce D."/>
            <person name="Han C."/>
            <person name="Schmutz J."/>
            <person name="Larimer F."/>
            <person name="Land M.L."/>
            <person name="Hauser L."/>
            <person name="Kyrpides N."/>
            <person name="Mikhailova N."/>
            <person name="Ye Q."/>
            <person name="Zhou J."/>
            <person name="Richardson P."/>
            <person name="Fields M.W."/>
        </authorList>
    </citation>
    <scope>NUCLEOTIDE SEQUENCE [LARGE SCALE GENOMIC DNA]</scope>
    <source>
        <strain evidence="3">QYMF</strain>
    </source>
</reference>
<feature type="transmembrane region" description="Helical" evidence="1">
    <location>
        <begin position="9"/>
        <end position="25"/>
    </location>
</feature>
<dbReference type="Proteomes" id="UP000001572">
    <property type="component" value="Chromosome"/>
</dbReference>
<keyword evidence="1" id="KW-0812">Transmembrane</keyword>
<evidence type="ECO:0000256" key="1">
    <source>
        <dbReference type="SAM" id="Phobius"/>
    </source>
</evidence>
<dbReference type="STRING" id="293826.Amet_1817"/>
<keyword evidence="1" id="KW-0472">Membrane</keyword>
<proteinExistence type="predicted"/>
<organism evidence="2 3">
    <name type="scientific">Alkaliphilus metalliredigens (strain QYMF)</name>
    <dbReference type="NCBI Taxonomy" id="293826"/>
    <lineage>
        <taxon>Bacteria</taxon>
        <taxon>Bacillati</taxon>
        <taxon>Bacillota</taxon>
        <taxon>Clostridia</taxon>
        <taxon>Peptostreptococcales</taxon>
        <taxon>Natronincolaceae</taxon>
        <taxon>Alkaliphilus</taxon>
    </lineage>
</organism>
<dbReference type="EMBL" id="CP000724">
    <property type="protein sequence ID" value="ABR47987.1"/>
    <property type="molecule type" value="Genomic_DNA"/>
</dbReference>
<dbReference type="OrthoDB" id="1952002at2"/>
<dbReference type="eggNOG" id="ENOG5033HZX">
    <property type="taxonomic scope" value="Bacteria"/>
</dbReference>
<evidence type="ECO:0000313" key="3">
    <source>
        <dbReference type="Proteomes" id="UP000001572"/>
    </source>
</evidence>
<dbReference type="AlphaFoldDB" id="A6TP69"/>
<protein>
    <submittedName>
        <fullName evidence="2">Uncharacterized protein</fullName>
    </submittedName>
</protein>